<comment type="caution">
    <text evidence="9">The sequence shown here is derived from an EMBL/GenBank/DDBJ whole genome shotgun (WGS) entry which is preliminary data.</text>
</comment>
<keyword evidence="4" id="KW-0378">Hydrolase</keyword>
<feature type="region of interest" description="Disordered" evidence="5">
    <location>
        <begin position="336"/>
        <end position="361"/>
    </location>
</feature>
<dbReference type="CDD" id="cd05479">
    <property type="entry name" value="RP_DDI"/>
    <property type="match status" value="1"/>
</dbReference>
<feature type="region of interest" description="Disordered" evidence="5">
    <location>
        <begin position="376"/>
        <end position="398"/>
    </location>
</feature>
<protein>
    <submittedName>
        <fullName evidence="9">DNA damage-inducible v-SNARE binding protein, putative</fullName>
    </submittedName>
</protein>
<dbReference type="EMBL" id="BLIY01000017">
    <property type="protein sequence ID" value="GFE55079.1"/>
    <property type="molecule type" value="Genomic_DNA"/>
</dbReference>
<dbReference type="Gene3D" id="2.40.70.10">
    <property type="entry name" value="Acid Proteases"/>
    <property type="match status" value="1"/>
</dbReference>
<dbReference type="Pfam" id="PF14555">
    <property type="entry name" value="UBA_4"/>
    <property type="match status" value="1"/>
</dbReference>
<dbReference type="Gene3D" id="3.10.20.90">
    <property type="entry name" value="Phosphatidylinositol 3-kinase Catalytic Subunit, Chain A, domain 1"/>
    <property type="match status" value="1"/>
</dbReference>
<dbReference type="Proteomes" id="UP001057455">
    <property type="component" value="Unassembled WGS sequence"/>
</dbReference>
<dbReference type="GO" id="GO:0006508">
    <property type="term" value="P:proteolysis"/>
    <property type="evidence" value="ECO:0007669"/>
    <property type="project" value="UniProtKB-KW"/>
</dbReference>
<comment type="similarity">
    <text evidence="1">Belongs to the DDI1 family.</text>
</comment>
<evidence type="ECO:0000313" key="10">
    <source>
        <dbReference type="Proteomes" id="UP001057455"/>
    </source>
</evidence>
<dbReference type="InterPro" id="IPR021109">
    <property type="entry name" value="Peptidase_aspartic_dom_sf"/>
</dbReference>
<dbReference type="GO" id="GO:0004190">
    <property type="term" value="F:aspartic-type endopeptidase activity"/>
    <property type="evidence" value="ECO:0007669"/>
    <property type="project" value="UniProtKB-KW"/>
</dbReference>
<accession>A0A9W5WVP5</accession>
<evidence type="ECO:0000259" key="6">
    <source>
        <dbReference type="PROSITE" id="PS50030"/>
    </source>
</evidence>
<dbReference type="InterPro" id="IPR015940">
    <property type="entry name" value="UBA"/>
</dbReference>
<dbReference type="InterPro" id="IPR019103">
    <property type="entry name" value="Peptidase_aspartic_DDI1-type"/>
</dbReference>
<feature type="domain" description="Ubiquitin-like" evidence="7">
    <location>
        <begin position="2"/>
        <end position="72"/>
    </location>
</feature>
<gene>
    <name evidence="9" type="ORF">BaOVIS_024830</name>
</gene>
<proteinExistence type="inferred from homology"/>
<dbReference type="PANTHER" id="PTHR12917:SF1">
    <property type="entry name" value="AT13091P"/>
    <property type="match status" value="1"/>
</dbReference>
<dbReference type="InterPro" id="IPR001969">
    <property type="entry name" value="Aspartic_peptidase_AS"/>
</dbReference>
<dbReference type="SUPFAM" id="SSF50630">
    <property type="entry name" value="Acid proteases"/>
    <property type="match status" value="1"/>
</dbReference>
<sequence length="439" mass="49178">MLSVNVATQDDRFATLYLEEDWTLARVRILIYHQLNIPESYQNLILDGRSLTDDKQTVQQLGLKTGDVIYVMCAPPAAELQPEVDALGMANAIPEFEERLRRRAMEMLETLPPSPLKMEAVKDAFPTIHAALVTGDLENVVDALRSINLAEIQKQRQRQMELLRAYRNPLSPESQRIIQENIDRNRIDENMLSAQEFLPEAYGSIVLLFVPVEVNGVKFHALVDTGAQETVMRTDYAEQCNLMSILDRRYHGVAVGVSKGRILGRVHMAHMRIGKSFIPFSCLLMEQLNVGLIIGLDLLRRYQCVVNLKENTLYIGDEKVPFLSEGELRHGTGIISDVEENGDESNEPNTPTSKSGDSVSGEGSLYKNFAFGESTSSYGGSTSSGRIKREDNEMQPSGESIKRLVELLGVSREKAIDLLRSTNGDIEMAASLYFEEQYD</sequence>
<keyword evidence="3" id="KW-0064">Aspartyl protease</keyword>
<feature type="domain" description="UBA" evidence="6">
    <location>
        <begin position="389"/>
        <end position="436"/>
    </location>
</feature>
<feature type="domain" description="Peptidase A2" evidence="8">
    <location>
        <begin position="219"/>
        <end position="233"/>
    </location>
</feature>
<dbReference type="SUPFAM" id="SSF46934">
    <property type="entry name" value="UBA-like"/>
    <property type="match status" value="1"/>
</dbReference>
<evidence type="ECO:0000256" key="1">
    <source>
        <dbReference type="ARBA" id="ARBA00009136"/>
    </source>
</evidence>
<dbReference type="PROSITE" id="PS50053">
    <property type="entry name" value="UBIQUITIN_2"/>
    <property type="match status" value="1"/>
</dbReference>
<dbReference type="SUPFAM" id="SSF54236">
    <property type="entry name" value="Ubiquitin-like"/>
    <property type="match status" value="1"/>
</dbReference>
<dbReference type="PANTHER" id="PTHR12917">
    <property type="entry name" value="ASPARTYL PROTEASE DDI-RELATED"/>
    <property type="match status" value="1"/>
</dbReference>
<name>A0A9W5WVP5_BABOV</name>
<evidence type="ECO:0000256" key="3">
    <source>
        <dbReference type="ARBA" id="ARBA00022750"/>
    </source>
</evidence>
<feature type="compositionally biased region" description="Low complexity" evidence="5">
    <location>
        <begin position="376"/>
        <end position="385"/>
    </location>
</feature>
<evidence type="ECO:0000256" key="4">
    <source>
        <dbReference type="ARBA" id="ARBA00022801"/>
    </source>
</evidence>
<dbReference type="Gene3D" id="1.10.8.10">
    <property type="entry name" value="DNA helicase RuvA subunit, C-terminal domain"/>
    <property type="match status" value="1"/>
</dbReference>
<dbReference type="InterPro" id="IPR009060">
    <property type="entry name" value="UBA-like_sf"/>
</dbReference>
<dbReference type="SMART" id="SM00165">
    <property type="entry name" value="UBA"/>
    <property type="match status" value="1"/>
</dbReference>
<evidence type="ECO:0000256" key="5">
    <source>
        <dbReference type="SAM" id="MobiDB-lite"/>
    </source>
</evidence>
<evidence type="ECO:0000259" key="8">
    <source>
        <dbReference type="PROSITE" id="PS50175"/>
    </source>
</evidence>
<dbReference type="PROSITE" id="PS00141">
    <property type="entry name" value="ASP_PROTEASE"/>
    <property type="match status" value="1"/>
</dbReference>
<organism evidence="9 10">
    <name type="scientific">Babesia ovis</name>
    <dbReference type="NCBI Taxonomy" id="5869"/>
    <lineage>
        <taxon>Eukaryota</taxon>
        <taxon>Sar</taxon>
        <taxon>Alveolata</taxon>
        <taxon>Apicomplexa</taxon>
        <taxon>Aconoidasida</taxon>
        <taxon>Piroplasmida</taxon>
        <taxon>Babesiidae</taxon>
        <taxon>Babesia</taxon>
    </lineage>
</organism>
<dbReference type="AlphaFoldDB" id="A0A9W5WVP5"/>
<evidence type="ECO:0000256" key="2">
    <source>
        <dbReference type="ARBA" id="ARBA00022670"/>
    </source>
</evidence>
<feature type="compositionally biased region" description="Polar residues" evidence="5">
    <location>
        <begin position="347"/>
        <end position="358"/>
    </location>
</feature>
<feature type="compositionally biased region" description="Acidic residues" evidence="5">
    <location>
        <begin position="337"/>
        <end position="346"/>
    </location>
</feature>
<dbReference type="Pfam" id="PF00240">
    <property type="entry name" value="ubiquitin"/>
    <property type="match status" value="1"/>
</dbReference>
<dbReference type="InterPro" id="IPR000626">
    <property type="entry name" value="Ubiquitin-like_dom"/>
</dbReference>
<evidence type="ECO:0000313" key="9">
    <source>
        <dbReference type="EMBL" id="GFE55079.1"/>
    </source>
</evidence>
<dbReference type="InterPro" id="IPR029071">
    <property type="entry name" value="Ubiquitin-like_domsf"/>
</dbReference>
<reference evidence="9" key="1">
    <citation type="submission" date="2019-12" db="EMBL/GenBank/DDBJ databases">
        <title>Genome sequence of Babesia ovis.</title>
        <authorList>
            <person name="Yamagishi J."/>
            <person name="Sevinc F."/>
            <person name="Xuan X."/>
        </authorList>
    </citation>
    <scope>NUCLEOTIDE SEQUENCE</scope>
    <source>
        <strain evidence="9">Selcuk</strain>
    </source>
</reference>
<evidence type="ECO:0000259" key="7">
    <source>
        <dbReference type="PROSITE" id="PS50053"/>
    </source>
</evidence>
<dbReference type="OrthoDB" id="1047367at2759"/>
<dbReference type="InterPro" id="IPR001995">
    <property type="entry name" value="Peptidase_A2_cat"/>
</dbReference>
<keyword evidence="2" id="KW-0645">Protease</keyword>
<dbReference type="Pfam" id="PF09668">
    <property type="entry name" value="Asp_protease"/>
    <property type="match status" value="1"/>
</dbReference>
<dbReference type="PROSITE" id="PS50030">
    <property type="entry name" value="UBA"/>
    <property type="match status" value="1"/>
</dbReference>
<keyword evidence="10" id="KW-1185">Reference proteome</keyword>
<dbReference type="SMART" id="SM00213">
    <property type="entry name" value="UBQ"/>
    <property type="match status" value="1"/>
</dbReference>
<dbReference type="PROSITE" id="PS50175">
    <property type="entry name" value="ASP_PROT_RETROV"/>
    <property type="match status" value="1"/>
</dbReference>